<keyword evidence="7" id="KW-0808">Transferase</keyword>
<dbReference type="SUPFAM" id="SSF53383">
    <property type="entry name" value="PLP-dependent transferases"/>
    <property type="match status" value="1"/>
</dbReference>
<dbReference type="InterPro" id="IPR015422">
    <property type="entry name" value="PyrdxlP-dep_Trfase_small"/>
</dbReference>
<feature type="domain" description="Aminotransferase class I/classII large" evidence="6">
    <location>
        <begin position="55"/>
        <end position="369"/>
    </location>
</feature>
<evidence type="ECO:0000256" key="5">
    <source>
        <dbReference type="ARBA" id="ARBA00037974"/>
    </source>
</evidence>
<name>A0A146K914_9EUKA</name>
<reference evidence="7" key="1">
    <citation type="submission" date="2015-07" db="EMBL/GenBank/DDBJ databases">
        <title>Adaptation to a free-living lifestyle via gene acquisitions in the diplomonad Trepomonas sp. PC1.</title>
        <authorList>
            <person name="Xu F."/>
            <person name="Jerlstrom-Hultqvist J."/>
            <person name="Kolisko M."/>
            <person name="Simpson A.G.B."/>
            <person name="Roger A.J."/>
            <person name="Svard S.G."/>
            <person name="Andersson J.O."/>
        </authorList>
    </citation>
    <scope>NUCLEOTIDE SEQUENCE</scope>
    <source>
        <strain evidence="7">PC1</strain>
    </source>
</reference>
<dbReference type="PANTHER" id="PTHR43525">
    <property type="entry name" value="PROTEIN MALY"/>
    <property type="match status" value="1"/>
</dbReference>
<evidence type="ECO:0000256" key="1">
    <source>
        <dbReference type="ARBA" id="ARBA00001933"/>
    </source>
</evidence>
<dbReference type="AlphaFoldDB" id="A0A146K914"/>
<proteinExistence type="inferred from homology"/>
<evidence type="ECO:0000256" key="2">
    <source>
        <dbReference type="ARBA" id="ARBA00012224"/>
    </source>
</evidence>
<keyword evidence="4" id="KW-0456">Lyase</keyword>
<evidence type="ECO:0000313" key="7">
    <source>
        <dbReference type="EMBL" id="JAP93303.1"/>
    </source>
</evidence>
<comment type="cofactor">
    <cofactor evidence="1">
        <name>pyridoxal 5'-phosphate</name>
        <dbReference type="ChEBI" id="CHEBI:597326"/>
    </cofactor>
</comment>
<keyword evidence="7" id="KW-0032">Aminotransferase</keyword>
<sequence>NFNEEVSREGTFAYKLEAPRQKYAKDDIISLGCADFEICTPKPIQDALIKRVNHQIYGYTLPSPEFYNSIIQYYERHHKIQLKKENMVFTSGIVSGISLLLKSMLPNGGHVCIIEPEYPPFRRICAEQKLSINSVLLDSNNKLDMEKLENAIKNSNILVFSNPHNPTGNVFSHQQLAEISAICKKYNCAIISDEVWCDHVFQPNQHNSMYNFDNVICTFEASKTFNIAGLFISVITASNAEMLKQLKDLDQQIHFSKFNVLSMIALQSAMTDCDKWLDEFKDYIVENAIYVVNFFKEQMPLIKADLMQATTLLWIDFSSIFSNIKEAEQFVIDSGVYLQPGNEFGDQGVKMRMNLGSPRKILQNALERLQKTYQQLKK</sequence>
<dbReference type="InterPro" id="IPR051798">
    <property type="entry name" value="Class-II_PLP-Dep_Aminotrans"/>
</dbReference>
<dbReference type="PANTHER" id="PTHR43525:SF1">
    <property type="entry name" value="PROTEIN MALY"/>
    <property type="match status" value="1"/>
</dbReference>
<dbReference type="InterPro" id="IPR015424">
    <property type="entry name" value="PyrdxlP-dep_Trfase"/>
</dbReference>
<dbReference type="GO" id="GO:0047804">
    <property type="term" value="F:cysteine-S-conjugate beta-lyase activity"/>
    <property type="evidence" value="ECO:0007669"/>
    <property type="project" value="UniProtKB-EC"/>
</dbReference>
<keyword evidence="3" id="KW-0663">Pyridoxal phosphate</keyword>
<evidence type="ECO:0000259" key="6">
    <source>
        <dbReference type="Pfam" id="PF00155"/>
    </source>
</evidence>
<comment type="similarity">
    <text evidence="5">Belongs to the class-II pyridoxal-phosphate-dependent aminotransferase family. MalY/PatB cystathionine beta-lyase subfamily.</text>
</comment>
<protein>
    <recommendedName>
        <fullName evidence="2">cysteine-S-conjugate beta-lyase</fullName>
        <ecNumber evidence="2">4.4.1.13</ecNumber>
    </recommendedName>
</protein>
<dbReference type="Pfam" id="PF00155">
    <property type="entry name" value="Aminotran_1_2"/>
    <property type="match status" value="1"/>
</dbReference>
<gene>
    <name evidence="7" type="ORF">TPC1_14466</name>
</gene>
<dbReference type="Gene3D" id="3.40.640.10">
    <property type="entry name" value="Type I PLP-dependent aspartate aminotransferase-like (Major domain)"/>
    <property type="match status" value="1"/>
</dbReference>
<dbReference type="CDD" id="cd00609">
    <property type="entry name" value="AAT_like"/>
    <property type="match status" value="1"/>
</dbReference>
<dbReference type="GO" id="GO:0008483">
    <property type="term" value="F:transaminase activity"/>
    <property type="evidence" value="ECO:0007669"/>
    <property type="project" value="UniProtKB-KW"/>
</dbReference>
<dbReference type="InterPro" id="IPR015421">
    <property type="entry name" value="PyrdxlP-dep_Trfase_major"/>
</dbReference>
<organism evidence="7">
    <name type="scientific">Trepomonas sp. PC1</name>
    <dbReference type="NCBI Taxonomy" id="1076344"/>
    <lineage>
        <taxon>Eukaryota</taxon>
        <taxon>Metamonada</taxon>
        <taxon>Diplomonadida</taxon>
        <taxon>Hexamitidae</taxon>
        <taxon>Hexamitinae</taxon>
        <taxon>Trepomonas</taxon>
    </lineage>
</organism>
<accession>A0A146K914</accession>
<dbReference type="InterPro" id="IPR004839">
    <property type="entry name" value="Aminotransferase_I/II_large"/>
</dbReference>
<dbReference type="EC" id="4.4.1.13" evidence="2"/>
<evidence type="ECO:0000256" key="3">
    <source>
        <dbReference type="ARBA" id="ARBA00022898"/>
    </source>
</evidence>
<evidence type="ECO:0000256" key="4">
    <source>
        <dbReference type="ARBA" id="ARBA00023239"/>
    </source>
</evidence>
<feature type="non-terminal residue" evidence="7">
    <location>
        <position position="1"/>
    </location>
</feature>
<dbReference type="EMBL" id="GDID01003303">
    <property type="protein sequence ID" value="JAP93303.1"/>
    <property type="molecule type" value="Transcribed_RNA"/>
</dbReference>
<dbReference type="Gene3D" id="3.90.1150.10">
    <property type="entry name" value="Aspartate Aminotransferase, domain 1"/>
    <property type="match status" value="1"/>
</dbReference>
<dbReference type="GO" id="GO:0030170">
    <property type="term" value="F:pyridoxal phosphate binding"/>
    <property type="evidence" value="ECO:0007669"/>
    <property type="project" value="InterPro"/>
</dbReference>